<proteinExistence type="predicted"/>
<reference evidence="3" key="2">
    <citation type="journal article" date="2015" name="ISME J.">
        <title>A new class of marine Euryarchaeota group II from the Mediterranean deep chlorophyll maximum.</title>
        <authorList>
            <person name="Martin-Cuadrado A.B."/>
            <person name="Garcia-Heredia I."/>
            <person name="Molto A.G."/>
            <person name="Lopez-Ubeda R."/>
            <person name="Kimes N."/>
            <person name="Lopez-Garcia P."/>
            <person name="Moreira D."/>
            <person name="Rodriguez-Valera F."/>
        </authorList>
    </citation>
    <scope>NUCLEOTIDE SEQUENCE</scope>
</reference>
<dbReference type="SUPFAM" id="SSF68906">
    <property type="entry name" value="SAP domain"/>
    <property type="match status" value="1"/>
</dbReference>
<dbReference type="InterPro" id="IPR036361">
    <property type="entry name" value="SAP_dom_sf"/>
</dbReference>
<organism evidence="3">
    <name type="scientific">uncultured Poseidoniia archaeon</name>
    <dbReference type="NCBI Taxonomy" id="1697135"/>
    <lineage>
        <taxon>Archaea</taxon>
        <taxon>Methanobacteriati</taxon>
        <taxon>Thermoplasmatota</taxon>
        <taxon>Candidatus Poseidoniia</taxon>
        <taxon>environmental samples</taxon>
    </lineage>
</organism>
<dbReference type="SMART" id="SM00513">
    <property type="entry name" value="SAP"/>
    <property type="match status" value="1"/>
</dbReference>
<keyword evidence="1" id="KW-0472">Membrane</keyword>
<feature type="transmembrane region" description="Helical" evidence="1">
    <location>
        <begin position="211"/>
        <end position="230"/>
    </location>
</feature>
<keyword evidence="1" id="KW-0812">Transmembrane</keyword>
<dbReference type="Pfam" id="PF02037">
    <property type="entry name" value="SAP"/>
    <property type="match status" value="1"/>
</dbReference>
<accession>A0A1B1TFN2</accession>
<protein>
    <recommendedName>
        <fullName evidence="2">SAP domain-containing protein</fullName>
    </recommendedName>
</protein>
<dbReference type="EMBL" id="KP211923">
    <property type="protein sequence ID" value="ANV81095.1"/>
    <property type="molecule type" value="Genomic_DNA"/>
</dbReference>
<evidence type="ECO:0000259" key="2">
    <source>
        <dbReference type="PROSITE" id="PS50800"/>
    </source>
</evidence>
<dbReference type="AlphaFoldDB" id="A0A1B1TFN2"/>
<reference evidence="3" key="1">
    <citation type="submission" date="2014-11" db="EMBL/GenBank/DDBJ databases">
        <authorList>
            <person name="Zhu J."/>
            <person name="Qi W."/>
            <person name="Song R."/>
        </authorList>
    </citation>
    <scope>NUCLEOTIDE SEQUENCE</scope>
</reference>
<dbReference type="Gene3D" id="1.10.720.30">
    <property type="entry name" value="SAP domain"/>
    <property type="match status" value="1"/>
</dbReference>
<evidence type="ECO:0000256" key="1">
    <source>
        <dbReference type="SAM" id="Phobius"/>
    </source>
</evidence>
<dbReference type="InterPro" id="IPR003034">
    <property type="entry name" value="SAP_dom"/>
</dbReference>
<feature type="domain" description="SAP" evidence="2">
    <location>
        <begin position="28"/>
        <end position="62"/>
    </location>
</feature>
<keyword evidence="1" id="KW-1133">Transmembrane helix</keyword>
<evidence type="ECO:0000313" key="3">
    <source>
        <dbReference type="EMBL" id="ANV81095.1"/>
    </source>
</evidence>
<name>A0A1B1TFN2_9ARCH</name>
<dbReference type="PROSITE" id="PS50800">
    <property type="entry name" value="SAP"/>
    <property type="match status" value="1"/>
</dbReference>
<sequence>MKEGIERLGSSTSPVIMADGESYTFDSLSKMMVFDLREICKKEEISSSGNKAELIVRILGHFSSDNDNNDLFLEEAPIETQPKDSLIEEKNVTTRSSKEMDDAINRLISRVESKDSLVIEDNSEEKEVTEELKIVEEIMEAEIFEAEIIEEPAILENEEPSLILDEDDPWSLENKEEKTIVDLPSEVKEDQPSMTIVLPSMDIFKRYWQQISAVIVVVLLVGAGVVYFLSADSSFQARPLNYGDSMTFTLSDGEIILDGDDMVALLRDNLPDTAITDACNRLTVGLTGTGSISIVEGDLNEISHPIDRQSSELLGVINAKDAYGRSHLTVQQEIIHDLEVDLEGKTWKDTNVCGNLGWSLPGNDLLMTTNLYEELTETSLLRSESIISFTDVDGTTTNANVVTFGADGFGNLDDIAPILTFPLAPIELHNFFGDIKLKSGMTSDSISDWNKDWEWEVGSEQNNAEHGLVYPVQISHSEIERCLGRMNIDILVKNGVPWAVEQEVDILINKDQSTSDCSFIESAAFEAALPEGELTVRMKMSMITSESGSKSISWSSTYAGRPGPGEDKLSTNAKKDWSTAMWDESEIRSFTLEDAISCLRANHSNRDITVAIDSDGYIWQSIYSLNEVQEWNLSWVRSDETSGWAIVSQSNNACSFDDEGRDDGEVIWNQDAIPSTHTLKNLEARILDSNRYQDLSLSLGDNQWSEGSSFGYRLSVSEDSDLLSFLPGDLTEGQVTVAGSREWVDSNRKHNINFAMDAQTGRMLAWAEIIGQA</sequence>